<dbReference type="Proteomes" id="UP000336646">
    <property type="component" value="Unassembled WGS sequence"/>
</dbReference>
<reference evidence="1 2" key="1">
    <citation type="submission" date="2018-12" db="EMBL/GenBank/DDBJ databases">
        <title>Corynebacterium sanguinis sp. nov., a clinically-associated and environmental corynebacterium.</title>
        <authorList>
            <person name="Gonzales-Siles L."/>
            <person name="Jaen-Luchoro D."/>
            <person name="Cardew S."/>
            <person name="Inganas E."/>
            <person name="Ohlen M."/>
            <person name="Jensie-Markopolous S."/>
            <person name="Pinyeiro-Iglesias B."/>
            <person name="Molin K."/>
            <person name="Skovbjerg S."/>
            <person name="Svensson-Stadler L."/>
            <person name="Funke G."/>
            <person name="Moore E.R.B."/>
        </authorList>
    </citation>
    <scope>NUCLEOTIDE SEQUENCE [LARGE SCALE GENOMIC DNA]</scope>
    <source>
        <strain evidence="1 2">58734</strain>
    </source>
</reference>
<accession>A0A6C1U2A2</accession>
<comment type="caution">
    <text evidence="1">The sequence shown here is derived from an EMBL/GenBank/DDBJ whole genome shotgun (WGS) entry which is preliminary data.</text>
</comment>
<dbReference type="Gene3D" id="3.90.1140.10">
    <property type="entry name" value="Cyclic phosphodiesterase"/>
    <property type="match status" value="1"/>
</dbReference>
<evidence type="ECO:0000313" key="2">
    <source>
        <dbReference type="Proteomes" id="UP000336646"/>
    </source>
</evidence>
<dbReference type="InterPro" id="IPR009097">
    <property type="entry name" value="Cyclic_Pdiesterase"/>
</dbReference>
<evidence type="ECO:0008006" key="3">
    <source>
        <dbReference type="Google" id="ProtNLM"/>
    </source>
</evidence>
<organism evidence="1 2">
    <name type="scientific">Corynebacterium sanguinis</name>
    <dbReference type="NCBI Taxonomy" id="2594913"/>
    <lineage>
        <taxon>Bacteria</taxon>
        <taxon>Bacillati</taxon>
        <taxon>Actinomycetota</taxon>
        <taxon>Actinomycetes</taxon>
        <taxon>Mycobacteriales</taxon>
        <taxon>Corynebacteriaceae</taxon>
        <taxon>Corynebacterium</taxon>
    </lineage>
</organism>
<evidence type="ECO:0000313" key="1">
    <source>
        <dbReference type="EMBL" id="TVS30297.1"/>
    </source>
</evidence>
<gene>
    <name evidence="1" type="ORF">EKI59_00470</name>
</gene>
<dbReference type="EMBL" id="RXIR01000001">
    <property type="protein sequence ID" value="TVS30297.1"/>
    <property type="molecule type" value="Genomic_DNA"/>
</dbReference>
<proteinExistence type="predicted"/>
<dbReference type="SUPFAM" id="SSF55144">
    <property type="entry name" value="LigT-like"/>
    <property type="match status" value="1"/>
</dbReference>
<dbReference type="AlphaFoldDB" id="A0A6C1U2A2"/>
<protein>
    <recommendedName>
        <fullName evidence="3">DUF1868 domain-containing protein</fullName>
    </recommendedName>
</protein>
<name>A0A6C1U2A2_9CORY</name>
<dbReference type="OrthoDB" id="151828at2"/>
<dbReference type="RefSeq" id="WP_144772369.1">
    <property type="nucleotide sequence ID" value="NZ_RXIR01000001.1"/>
</dbReference>
<sequence>MRRIMDSARVCSGVERELDRFRRQAGEVLEIPVAGLDEYAFHCTLGYRLTQCDDAAELVDAEGLYVSWIAEQPRVELEDVAFCIFNDMQSFPPLLYFH</sequence>